<proteinExistence type="predicted"/>
<feature type="compositionally biased region" description="Basic and acidic residues" evidence="1">
    <location>
        <begin position="31"/>
        <end position="54"/>
    </location>
</feature>
<protein>
    <submittedName>
        <fullName evidence="2">Uncharacterized protein</fullName>
    </submittedName>
</protein>
<feature type="compositionally biased region" description="Basic residues" evidence="1">
    <location>
        <begin position="55"/>
        <end position="68"/>
    </location>
</feature>
<name>A0ABS9RZU7_9GAMM</name>
<comment type="caution">
    <text evidence="2">The sequence shown here is derived from an EMBL/GenBank/DDBJ whole genome shotgun (WGS) entry which is preliminary data.</text>
</comment>
<feature type="region of interest" description="Disordered" evidence="1">
    <location>
        <begin position="31"/>
        <end position="68"/>
    </location>
</feature>
<evidence type="ECO:0000313" key="3">
    <source>
        <dbReference type="Proteomes" id="UP001202117"/>
    </source>
</evidence>
<dbReference type="RefSeq" id="WP_240569821.1">
    <property type="nucleotide sequence ID" value="NZ_JAKVPY010000034.1"/>
</dbReference>
<dbReference type="Proteomes" id="UP001202117">
    <property type="component" value="Unassembled WGS sequence"/>
</dbReference>
<evidence type="ECO:0000313" key="2">
    <source>
        <dbReference type="EMBL" id="MCH4565275.1"/>
    </source>
</evidence>
<accession>A0ABS9RZU7</accession>
<sequence length="68" mass="8598">MTRDDRVLDPMDRAERIRRSVDLEFQSLDREERRRERRRLERRSPSRDELDGPKGRRRFKRRFDPHHP</sequence>
<organism evidence="2 3">
    <name type="scientific">Halomonas flagellata</name>
    <dbReference type="NCBI Taxonomy" id="2920385"/>
    <lineage>
        <taxon>Bacteria</taxon>
        <taxon>Pseudomonadati</taxon>
        <taxon>Pseudomonadota</taxon>
        <taxon>Gammaproteobacteria</taxon>
        <taxon>Oceanospirillales</taxon>
        <taxon>Halomonadaceae</taxon>
        <taxon>Halomonas</taxon>
    </lineage>
</organism>
<reference evidence="2 3" key="1">
    <citation type="submission" date="2022-02" db="EMBL/GenBank/DDBJ databases">
        <title>Halomonas fukangensis sp. nov., a halophilic bacterium isolated from a bulk soil of Kalidium foliatum at Fukang.</title>
        <authorList>
            <person name="Huang Y."/>
        </authorList>
    </citation>
    <scope>NUCLEOTIDE SEQUENCE [LARGE SCALE GENOMIC DNA]</scope>
    <source>
        <strain evidence="2 3">EGI 63088</strain>
    </source>
</reference>
<evidence type="ECO:0000256" key="1">
    <source>
        <dbReference type="SAM" id="MobiDB-lite"/>
    </source>
</evidence>
<gene>
    <name evidence="2" type="ORF">MKP05_19430</name>
</gene>
<dbReference type="EMBL" id="JAKVPY010000034">
    <property type="protein sequence ID" value="MCH4565275.1"/>
    <property type="molecule type" value="Genomic_DNA"/>
</dbReference>
<keyword evidence="3" id="KW-1185">Reference proteome</keyword>